<dbReference type="EMBL" id="CP036313">
    <property type="protein sequence ID" value="QBH12289.1"/>
    <property type="molecule type" value="Genomic_DNA"/>
</dbReference>
<evidence type="ECO:0000313" key="3">
    <source>
        <dbReference type="Proteomes" id="UP000248798"/>
    </source>
</evidence>
<dbReference type="Proteomes" id="UP000248798">
    <property type="component" value="Unassembled WGS sequence"/>
</dbReference>
<organism evidence="2 3">
    <name type="scientific">Desulfobacter hydrogenophilus</name>
    <dbReference type="NCBI Taxonomy" id="2291"/>
    <lineage>
        <taxon>Bacteria</taxon>
        <taxon>Pseudomonadati</taxon>
        <taxon>Thermodesulfobacteriota</taxon>
        <taxon>Desulfobacteria</taxon>
        <taxon>Desulfobacterales</taxon>
        <taxon>Desulfobacteraceae</taxon>
        <taxon>Desulfobacter</taxon>
    </lineage>
</organism>
<evidence type="ECO:0000313" key="1">
    <source>
        <dbReference type="EMBL" id="QBH12289.1"/>
    </source>
</evidence>
<gene>
    <name evidence="2" type="ORF">DO021_14755</name>
    <name evidence="1" type="ORF">EYB58_04765</name>
</gene>
<sequence length="122" mass="13844">MEIIYYHSQDVAGDFAEVLCASFPHISVYTSVSAFCTRLRHAPTQGVIIILAAADDKELMIHMSIRYLMKDARIILIVPTRDAALLVKAHTFHPRFIGDLESDHQEVIAVIHKMLSRGDRWL</sequence>
<evidence type="ECO:0000313" key="4">
    <source>
        <dbReference type="Proteomes" id="UP000293902"/>
    </source>
</evidence>
<accession>A0A328FDS9</accession>
<name>A0A328FDS9_9BACT</name>
<dbReference type="AlphaFoldDB" id="A0A328FDS9"/>
<evidence type="ECO:0000313" key="2">
    <source>
        <dbReference type="EMBL" id="RAM01197.1"/>
    </source>
</evidence>
<reference evidence="2 3" key="1">
    <citation type="submission" date="2018-06" db="EMBL/GenBank/DDBJ databases">
        <title>Complete Genome Sequence of Desulfobacter hydrogenophilus (DSM3380).</title>
        <authorList>
            <person name="Marietou A."/>
            <person name="Schreiber L."/>
            <person name="Marshall I."/>
            <person name="Jorgensen B."/>
        </authorList>
    </citation>
    <scope>NUCLEOTIDE SEQUENCE [LARGE SCALE GENOMIC DNA]</scope>
    <source>
        <strain evidence="2 3">DSM 3380</strain>
    </source>
</reference>
<dbReference type="Proteomes" id="UP000293902">
    <property type="component" value="Chromosome"/>
</dbReference>
<reference evidence="1 4" key="2">
    <citation type="submission" date="2019-02" db="EMBL/GenBank/DDBJ databases">
        <title>Complete genome sequence of Desulfobacter hydrogenophilus AcRS1.</title>
        <authorList>
            <person name="Marietou A."/>
            <person name="Lund M.B."/>
            <person name="Marshall I.P.G."/>
            <person name="Schreiber L."/>
            <person name="Jorgensen B."/>
        </authorList>
    </citation>
    <scope>NUCLEOTIDE SEQUENCE [LARGE SCALE GENOMIC DNA]</scope>
    <source>
        <strain evidence="1 4">AcRS1</strain>
    </source>
</reference>
<dbReference type="RefSeq" id="WP_111958024.1">
    <property type="nucleotide sequence ID" value="NZ_CP036313.1"/>
</dbReference>
<dbReference type="EMBL" id="QLNI01000030">
    <property type="protein sequence ID" value="RAM01197.1"/>
    <property type="molecule type" value="Genomic_DNA"/>
</dbReference>
<proteinExistence type="predicted"/>
<keyword evidence="4" id="KW-1185">Reference proteome</keyword>
<protein>
    <submittedName>
        <fullName evidence="2">Uncharacterized protein</fullName>
    </submittedName>
</protein>
<dbReference type="OrthoDB" id="5432281at2"/>